<evidence type="ECO:0000313" key="3">
    <source>
        <dbReference type="Proteomes" id="UP000010478"/>
    </source>
</evidence>
<keyword evidence="1" id="KW-1133">Transmembrane helix</keyword>
<gene>
    <name evidence="2" type="ORF">Osc7112_4238</name>
</gene>
<dbReference type="Proteomes" id="UP000010478">
    <property type="component" value="Chromosome"/>
</dbReference>
<dbReference type="AlphaFoldDB" id="K9VKV3"/>
<keyword evidence="1" id="KW-0812">Transmembrane</keyword>
<accession>K9VKV3</accession>
<reference evidence="2 3" key="1">
    <citation type="submission" date="2012-05" db="EMBL/GenBank/DDBJ databases">
        <title>Finished chromosome of genome of Oscillatoria sp. PCC 7112.</title>
        <authorList>
            <consortium name="US DOE Joint Genome Institute"/>
            <person name="Gugger M."/>
            <person name="Coursin T."/>
            <person name="Rippka R."/>
            <person name="Tandeau De Marsac N."/>
            <person name="Huntemann M."/>
            <person name="Wei C.-L."/>
            <person name="Han J."/>
            <person name="Detter J.C."/>
            <person name="Han C."/>
            <person name="Tapia R."/>
            <person name="Davenport K."/>
            <person name="Daligault H."/>
            <person name="Erkkila T."/>
            <person name="Gu W."/>
            <person name="Munk A.C.C."/>
            <person name="Teshima H."/>
            <person name="Xu Y."/>
            <person name="Chain P."/>
            <person name="Chen A."/>
            <person name="Krypides N."/>
            <person name="Mavromatis K."/>
            <person name="Markowitz V."/>
            <person name="Szeto E."/>
            <person name="Ivanova N."/>
            <person name="Mikhailova N."/>
            <person name="Ovchinnikova G."/>
            <person name="Pagani I."/>
            <person name="Pati A."/>
            <person name="Goodwin L."/>
            <person name="Peters L."/>
            <person name="Pitluck S."/>
            <person name="Woyke T."/>
            <person name="Kerfeld C."/>
        </authorList>
    </citation>
    <scope>NUCLEOTIDE SEQUENCE [LARGE SCALE GENOMIC DNA]</scope>
    <source>
        <strain evidence="2 3">PCC 7112</strain>
    </source>
</reference>
<dbReference type="KEGG" id="oni:Osc7112_4238"/>
<feature type="transmembrane region" description="Helical" evidence="1">
    <location>
        <begin position="18"/>
        <end position="38"/>
    </location>
</feature>
<evidence type="ECO:0000256" key="1">
    <source>
        <dbReference type="SAM" id="Phobius"/>
    </source>
</evidence>
<proteinExistence type="predicted"/>
<protein>
    <submittedName>
        <fullName evidence="2">Uncharacterized protein</fullName>
    </submittedName>
</protein>
<dbReference type="HOGENOM" id="CLU_3082580_0_0_3"/>
<dbReference type="PROSITE" id="PS51257">
    <property type="entry name" value="PROKAR_LIPOPROTEIN"/>
    <property type="match status" value="1"/>
</dbReference>
<organism evidence="2 3">
    <name type="scientific">Phormidium nigroviride PCC 7112</name>
    <dbReference type="NCBI Taxonomy" id="179408"/>
    <lineage>
        <taxon>Bacteria</taxon>
        <taxon>Bacillati</taxon>
        <taxon>Cyanobacteriota</taxon>
        <taxon>Cyanophyceae</taxon>
        <taxon>Oscillatoriophycideae</taxon>
        <taxon>Oscillatoriales</taxon>
        <taxon>Oscillatoriaceae</taxon>
        <taxon>Phormidium</taxon>
    </lineage>
</organism>
<evidence type="ECO:0000313" key="2">
    <source>
        <dbReference type="EMBL" id="AFZ08561.1"/>
    </source>
</evidence>
<keyword evidence="3" id="KW-1185">Reference proteome</keyword>
<dbReference type="EMBL" id="CP003614">
    <property type="protein sequence ID" value="AFZ08561.1"/>
    <property type="molecule type" value="Genomic_DNA"/>
</dbReference>
<keyword evidence="1" id="KW-0472">Membrane</keyword>
<name>K9VKV3_9CYAN</name>
<sequence length="52" mass="5507">MAVYRCARVSIFDANAGIFLLLSCCASNLTVNLFAIIVGRAGQPVSVFNLDA</sequence>